<reference evidence="3 5" key="2">
    <citation type="submission" date="2016-11" db="EMBL/GenBank/DDBJ databases">
        <title>Whole genomes of Flavobacteriaceae.</title>
        <authorList>
            <person name="Stine C."/>
            <person name="Li C."/>
            <person name="Tadesse D."/>
        </authorList>
    </citation>
    <scope>NUCLEOTIDE SEQUENCE [LARGE SCALE GENOMIC DNA]</scope>
    <source>
        <strain evidence="3 5">ATCC 29551</strain>
    </source>
</reference>
<dbReference type="eggNOG" id="ENOG5032JNM">
    <property type="taxonomic scope" value="Bacteria"/>
</dbReference>
<keyword evidence="5" id="KW-1185">Reference proteome</keyword>
<evidence type="ECO:0000313" key="3">
    <source>
        <dbReference type="EMBL" id="OXA90888.1"/>
    </source>
</evidence>
<protein>
    <submittedName>
        <fullName evidence="2">Phosphoribosylaminoimidazole-succinocarboxamide synthase</fullName>
    </submittedName>
    <submittedName>
        <fullName evidence="3">Phosphoribosylaminoimidazolesuccinocarboxamide synthase</fullName>
    </submittedName>
</protein>
<gene>
    <name evidence="3" type="ORF">B0A62_18905</name>
    <name evidence="2" type="ORF">IW20_06655</name>
</gene>
<dbReference type="Proteomes" id="UP000028712">
    <property type="component" value="Unassembled WGS sequence"/>
</dbReference>
<reference evidence="2 4" key="1">
    <citation type="submission" date="2014-07" db="EMBL/GenBank/DDBJ databases">
        <title>Genome of Flavobacterium hydatis DSM 2063.</title>
        <authorList>
            <person name="Pipes S.E."/>
            <person name="Stropko S.J."/>
            <person name="Newman J.D."/>
        </authorList>
    </citation>
    <scope>NUCLEOTIDE SEQUENCE [LARGE SCALE GENOMIC DNA]</scope>
    <source>
        <strain evidence="2 4">DSM 2063</strain>
    </source>
</reference>
<dbReference type="OrthoDB" id="663679at2"/>
<dbReference type="Proteomes" id="UP000198424">
    <property type="component" value="Unassembled WGS sequence"/>
</dbReference>
<comment type="caution">
    <text evidence="2">The sequence shown here is derived from an EMBL/GenBank/DDBJ whole genome shotgun (WGS) entry which is preliminary data.</text>
</comment>
<feature type="transmembrane region" description="Helical" evidence="1">
    <location>
        <begin position="45"/>
        <end position="63"/>
    </location>
</feature>
<accession>A0A086AMN2</accession>
<proteinExistence type="predicted"/>
<organism evidence="2 4">
    <name type="scientific">Flavobacterium hydatis</name>
    <name type="common">Cytophaga aquatilis</name>
    <dbReference type="NCBI Taxonomy" id="991"/>
    <lineage>
        <taxon>Bacteria</taxon>
        <taxon>Pseudomonadati</taxon>
        <taxon>Bacteroidota</taxon>
        <taxon>Flavobacteriia</taxon>
        <taxon>Flavobacteriales</taxon>
        <taxon>Flavobacteriaceae</taxon>
        <taxon>Flavobacterium</taxon>
    </lineage>
</organism>
<keyword evidence="1" id="KW-0812">Transmembrane</keyword>
<evidence type="ECO:0000313" key="4">
    <source>
        <dbReference type="Proteomes" id="UP000028712"/>
    </source>
</evidence>
<keyword evidence="1" id="KW-0472">Membrane</keyword>
<keyword evidence="1" id="KW-1133">Transmembrane helix</keyword>
<dbReference type="RefSeq" id="WP_035620094.1">
    <property type="nucleotide sequence ID" value="NZ_JBEWQG010000010.1"/>
</dbReference>
<name>A0A086AMN2_FLAHY</name>
<dbReference type="AlphaFoldDB" id="A0A086AMN2"/>
<evidence type="ECO:0000313" key="2">
    <source>
        <dbReference type="EMBL" id="KFF17946.1"/>
    </source>
</evidence>
<dbReference type="EMBL" id="MUGY01000027">
    <property type="protein sequence ID" value="OXA90888.1"/>
    <property type="molecule type" value="Genomic_DNA"/>
</dbReference>
<sequence length="163" mass="18333">MENEKIFKTKTGYCHILPDKLILTRDGIIGNVSEAVVGNSISRTLIIYSGISIFLFYQAFTSFQNRENGSAIFCSLLAIFLIYGIIKSVNNSATPIIERNKIKEAKFVNGKTGLTRSRFEIMFKDENGKLKKRLIMLPGSLNDGQKETGKALKMMEDEKIITQ</sequence>
<dbReference type="STRING" id="991.IW20_06655"/>
<evidence type="ECO:0000313" key="5">
    <source>
        <dbReference type="Proteomes" id="UP000198424"/>
    </source>
</evidence>
<dbReference type="EMBL" id="JPRM01000007">
    <property type="protein sequence ID" value="KFF17946.1"/>
    <property type="molecule type" value="Genomic_DNA"/>
</dbReference>
<evidence type="ECO:0000256" key="1">
    <source>
        <dbReference type="SAM" id="Phobius"/>
    </source>
</evidence>
<feature type="transmembrane region" description="Helical" evidence="1">
    <location>
        <begin position="69"/>
        <end position="86"/>
    </location>
</feature>